<organism evidence="6 7">
    <name type="scientific">Zygosaccharomyces rouxii</name>
    <dbReference type="NCBI Taxonomy" id="4956"/>
    <lineage>
        <taxon>Eukaryota</taxon>
        <taxon>Fungi</taxon>
        <taxon>Dikarya</taxon>
        <taxon>Ascomycota</taxon>
        <taxon>Saccharomycotina</taxon>
        <taxon>Saccharomycetes</taxon>
        <taxon>Saccharomycetales</taxon>
        <taxon>Saccharomycetaceae</taxon>
        <taxon>Zygosaccharomyces</taxon>
    </lineage>
</organism>
<dbReference type="GO" id="GO:0051598">
    <property type="term" value="P:meiotic recombination checkpoint signaling"/>
    <property type="evidence" value="ECO:0007669"/>
    <property type="project" value="TreeGrafter"/>
</dbReference>
<dbReference type="AlphaFoldDB" id="A0A1Q3A8Q6"/>
<dbReference type="PANTHER" id="PTHR45991">
    <property type="entry name" value="PACHYTENE CHECKPOINT PROTEIN 2"/>
    <property type="match status" value="1"/>
</dbReference>
<dbReference type="SUPFAM" id="SSF52540">
    <property type="entry name" value="P-loop containing nucleoside triphosphate hydrolases"/>
    <property type="match status" value="1"/>
</dbReference>
<dbReference type="GO" id="GO:0016887">
    <property type="term" value="F:ATP hydrolysis activity"/>
    <property type="evidence" value="ECO:0007669"/>
    <property type="project" value="InterPro"/>
</dbReference>
<dbReference type="Pfam" id="PF00004">
    <property type="entry name" value="AAA"/>
    <property type="match status" value="1"/>
</dbReference>
<dbReference type="PANTHER" id="PTHR45991:SF1">
    <property type="entry name" value="PACHYTENE CHECKPOINT PROTEIN 2 HOMOLOG"/>
    <property type="match status" value="1"/>
</dbReference>
<feature type="domain" description="AAA+ ATPase" evidence="5">
    <location>
        <begin position="303"/>
        <end position="466"/>
    </location>
</feature>
<name>A0A1Q3A8Q6_ZYGRO</name>
<dbReference type="InterPro" id="IPR027417">
    <property type="entry name" value="P-loop_NTPase"/>
</dbReference>
<dbReference type="EMBL" id="BDGX01000032">
    <property type="protein sequence ID" value="GAV52001.1"/>
    <property type="molecule type" value="Genomic_DNA"/>
</dbReference>
<evidence type="ECO:0000256" key="1">
    <source>
        <dbReference type="ARBA" id="ARBA00007271"/>
    </source>
</evidence>
<comment type="caution">
    <text evidence="6">The sequence shown here is derived from an EMBL/GenBank/DDBJ whole genome shotgun (WGS) entry which is preliminary data.</text>
</comment>
<dbReference type="GO" id="GO:0005524">
    <property type="term" value="F:ATP binding"/>
    <property type="evidence" value="ECO:0007669"/>
    <property type="project" value="UniProtKB-KW"/>
</dbReference>
<dbReference type="InterPro" id="IPR058249">
    <property type="entry name" value="Pch2_C"/>
</dbReference>
<dbReference type="SMART" id="SM00382">
    <property type="entry name" value="AAA"/>
    <property type="match status" value="1"/>
</dbReference>
<evidence type="ECO:0000256" key="2">
    <source>
        <dbReference type="ARBA" id="ARBA00022741"/>
    </source>
</evidence>
<keyword evidence="3" id="KW-0067">ATP-binding</keyword>
<dbReference type="Pfam" id="PF23242">
    <property type="entry name" value="AAA_lid_TRIP13_C"/>
    <property type="match status" value="1"/>
</dbReference>
<keyword evidence="4" id="KW-0469">Meiosis</keyword>
<dbReference type="Proteomes" id="UP000187013">
    <property type="component" value="Unassembled WGS sequence"/>
</dbReference>
<evidence type="ECO:0000313" key="7">
    <source>
        <dbReference type="Proteomes" id="UP000187013"/>
    </source>
</evidence>
<evidence type="ECO:0000313" key="6">
    <source>
        <dbReference type="EMBL" id="GAV52001.1"/>
    </source>
</evidence>
<dbReference type="Gene3D" id="3.40.50.300">
    <property type="entry name" value="P-loop containing nucleotide triphosphate hydrolases"/>
    <property type="match status" value="1"/>
</dbReference>
<dbReference type="InterPro" id="IPR003593">
    <property type="entry name" value="AAA+_ATPase"/>
</dbReference>
<sequence>MVYIVDAHIRGSTVQLVRHALKEETESRSRLQGNLEGFKGSAAILSHKMHVFYTVLRKVIGKRLSRYDDSDLEDLILFSDTLLAEGHGSIEVRDPPTVAQERIIKSLIKVIFHQMAISKSDDVDQGQANLLLSLFISKIYCDKFVETSTVIEHRGNLNDSVLAVMDPSENTNRFREKLVPLNKKFNINLFCCLEEVPNFFYESKLLSEEFDKIDLDGEEDSEGDTLGTNLIHPGILGHLPLSRQTLSQTRITLLPSRELESLWESLYFEDRIKQRMYSYATIALKIATFTNAANENGSSAFANNKLLLVQGPPGTGKTTICKALCQKLSIRKDFSQNIDPISNDYKGIVIEISCSRIFSRWFGESSKNLATIFADVENLLKSQQDDRSFVCLLIDEVEAIAFSRNSLMNKNESTDGVRVVSTLLTQLDLLKKYNNFLVLATSNLLESLDPAFVDRADGVFYIGNPSKVGIAKILASSVGDLISKKVILCEESKSTMRNPIYNEVLQSIAERCSTVGVSGRMLRKLPLICLSEHFQELPVRLDNFLLALAHSVVNIQSA</sequence>
<dbReference type="InterPro" id="IPR003959">
    <property type="entry name" value="ATPase_AAA_core"/>
</dbReference>
<reference evidence="6 7" key="1">
    <citation type="submission" date="2016-08" db="EMBL/GenBank/DDBJ databases">
        <title>Draft genome sequence of allopolyploid Zygosaccharomyces rouxii.</title>
        <authorList>
            <person name="Watanabe J."/>
            <person name="Uehara K."/>
            <person name="Mogi Y."/>
            <person name="Tsukioka Y."/>
        </authorList>
    </citation>
    <scope>NUCLEOTIDE SEQUENCE [LARGE SCALE GENOMIC DNA]</scope>
    <source>
        <strain evidence="6 7">NBRC 110957</strain>
    </source>
</reference>
<proteinExistence type="inferred from homology"/>
<gene>
    <name evidence="6" type="ORF">ZYGR_0AF04730</name>
</gene>
<dbReference type="GO" id="GO:0005634">
    <property type="term" value="C:nucleus"/>
    <property type="evidence" value="ECO:0007669"/>
    <property type="project" value="TreeGrafter"/>
</dbReference>
<evidence type="ECO:0000256" key="4">
    <source>
        <dbReference type="ARBA" id="ARBA00023254"/>
    </source>
</evidence>
<evidence type="ECO:0000256" key="3">
    <source>
        <dbReference type="ARBA" id="ARBA00022840"/>
    </source>
</evidence>
<protein>
    <recommendedName>
        <fullName evidence="5">AAA+ ATPase domain-containing protein</fullName>
    </recommendedName>
</protein>
<dbReference type="InterPro" id="IPR044539">
    <property type="entry name" value="Pch2-like"/>
</dbReference>
<evidence type="ECO:0000259" key="5">
    <source>
        <dbReference type="SMART" id="SM00382"/>
    </source>
</evidence>
<comment type="similarity">
    <text evidence="1">Belongs to the AAA ATPase family. PCH2 subfamily.</text>
</comment>
<dbReference type="OrthoDB" id="5925at2759"/>
<accession>A0A1Q3A8Q6</accession>
<dbReference type="GO" id="GO:0005694">
    <property type="term" value="C:chromosome"/>
    <property type="evidence" value="ECO:0007669"/>
    <property type="project" value="TreeGrafter"/>
</dbReference>
<keyword evidence="2" id="KW-0547">Nucleotide-binding</keyword>
<dbReference type="GO" id="GO:0007131">
    <property type="term" value="P:reciprocal meiotic recombination"/>
    <property type="evidence" value="ECO:0007669"/>
    <property type="project" value="TreeGrafter"/>
</dbReference>